<evidence type="ECO:0000259" key="2">
    <source>
        <dbReference type="Pfam" id="PF13460"/>
    </source>
</evidence>
<dbReference type="InterPro" id="IPR036291">
    <property type="entry name" value="NAD(P)-bd_dom_sf"/>
</dbReference>
<feature type="region of interest" description="Disordered" evidence="1">
    <location>
        <begin position="24"/>
        <end position="43"/>
    </location>
</feature>
<dbReference type="EMBL" id="JALLAZ020001579">
    <property type="protein sequence ID" value="KAL3772351.1"/>
    <property type="molecule type" value="Genomic_DNA"/>
</dbReference>
<evidence type="ECO:0000313" key="3">
    <source>
        <dbReference type="EMBL" id="KAL3772351.1"/>
    </source>
</evidence>
<keyword evidence="4" id="KW-1185">Reference proteome</keyword>
<feature type="domain" description="NAD(P)-binding" evidence="2">
    <location>
        <begin position="122"/>
        <end position="253"/>
    </location>
</feature>
<dbReference type="InterPro" id="IPR016040">
    <property type="entry name" value="NAD(P)-bd_dom"/>
</dbReference>
<gene>
    <name evidence="3" type="ORF">ACHAW5_010353</name>
</gene>
<organism evidence="3 4">
    <name type="scientific">Stephanodiscus triporus</name>
    <dbReference type="NCBI Taxonomy" id="2934178"/>
    <lineage>
        <taxon>Eukaryota</taxon>
        <taxon>Sar</taxon>
        <taxon>Stramenopiles</taxon>
        <taxon>Ochrophyta</taxon>
        <taxon>Bacillariophyta</taxon>
        <taxon>Coscinodiscophyceae</taxon>
        <taxon>Thalassiosirophycidae</taxon>
        <taxon>Stephanodiscales</taxon>
        <taxon>Stephanodiscaceae</taxon>
        <taxon>Stephanodiscus</taxon>
    </lineage>
</organism>
<dbReference type="Pfam" id="PF13460">
    <property type="entry name" value="NAD_binding_10"/>
    <property type="match status" value="1"/>
</dbReference>
<dbReference type="AlphaFoldDB" id="A0ABD3N8J8"/>
<feature type="compositionally biased region" description="Low complexity" evidence="1">
    <location>
        <begin position="26"/>
        <end position="37"/>
    </location>
</feature>
<dbReference type="Gene3D" id="3.40.50.720">
    <property type="entry name" value="NAD(P)-binding Rossmann-like Domain"/>
    <property type="match status" value="1"/>
</dbReference>
<accession>A0ABD3N8J8</accession>
<name>A0ABD3N8J8_9STRA</name>
<sequence>MPRRVTASSISPSGLPRFHLRWENASSSSSSSSSGGSPRWKKWPMRPNDSILVFGGTGGVGQLVTRKLLARGKEYVVRVAARDVDRARELLTTPIAFPLGGSSSSSSPTSSSTAPDVIRLDLVGDAKSTDDELRSAMEGVSAIVVSLGTTAFPTRRWYGGNTPVGIDSEAVGRIANIAMGVKTLRRIVLLTSVGVERTDQMPFVFLNLFGVLDAKRSGEDAVRSASRNSGSSYAIIRPGRLVGGPYTNLDLAKLFQIEGGTSNGVTMERGDALLGDCKRDAAAEAVVRCLEDDGCMDVEFSIVSNEERALTDEEWSEAFVGMRCISG</sequence>
<dbReference type="SUPFAM" id="SSF51735">
    <property type="entry name" value="NAD(P)-binding Rossmann-fold domains"/>
    <property type="match status" value="1"/>
</dbReference>
<dbReference type="PANTHER" id="PTHR15020:SF50">
    <property type="entry name" value="UPF0659 PROTEIN YMR090W"/>
    <property type="match status" value="1"/>
</dbReference>
<evidence type="ECO:0000256" key="1">
    <source>
        <dbReference type="SAM" id="MobiDB-lite"/>
    </source>
</evidence>
<dbReference type="Proteomes" id="UP001530315">
    <property type="component" value="Unassembled WGS sequence"/>
</dbReference>
<comment type="caution">
    <text evidence="3">The sequence shown here is derived from an EMBL/GenBank/DDBJ whole genome shotgun (WGS) entry which is preliminary data.</text>
</comment>
<reference evidence="3 4" key="1">
    <citation type="submission" date="2024-10" db="EMBL/GenBank/DDBJ databases">
        <title>Updated reference genomes for cyclostephanoid diatoms.</title>
        <authorList>
            <person name="Roberts W.R."/>
            <person name="Alverson A.J."/>
        </authorList>
    </citation>
    <scope>NUCLEOTIDE SEQUENCE [LARGE SCALE GENOMIC DNA]</scope>
    <source>
        <strain evidence="3 4">AJA276-08</strain>
    </source>
</reference>
<proteinExistence type="predicted"/>
<protein>
    <recommendedName>
        <fullName evidence="2">NAD(P)-binding domain-containing protein</fullName>
    </recommendedName>
</protein>
<evidence type="ECO:0000313" key="4">
    <source>
        <dbReference type="Proteomes" id="UP001530315"/>
    </source>
</evidence>
<dbReference type="PANTHER" id="PTHR15020">
    <property type="entry name" value="FLAVIN REDUCTASE-RELATED"/>
    <property type="match status" value="1"/>
</dbReference>